<feature type="compositionally biased region" description="Polar residues" evidence="1">
    <location>
        <begin position="1"/>
        <end position="12"/>
    </location>
</feature>
<feature type="compositionally biased region" description="Polar residues" evidence="1">
    <location>
        <begin position="116"/>
        <end position="146"/>
    </location>
</feature>
<feature type="compositionally biased region" description="Polar residues" evidence="1">
    <location>
        <begin position="352"/>
        <end position="365"/>
    </location>
</feature>
<evidence type="ECO:0000256" key="1">
    <source>
        <dbReference type="SAM" id="MobiDB-lite"/>
    </source>
</evidence>
<feature type="region of interest" description="Disordered" evidence="1">
    <location>
        <begin position="105"/>
        <end position="147"/>
    </location>
</feature>
<reference evidence="2 3" key="2">
    <citation type="journal article" date="2008" name="Nature">
        <title>The Phaeodactylum genome reveals the evolutionary history of diatom genomes.</title>
        <authorList>
            <person name="Bowler C."/>
            <person name="Allen A.E."/>
            <person name="Badger J.H."/>
            <person name="Grimwood J."/>
            <person name="Jabbari K."/>
            <person name="Kuo A."/>
            <person name="Maheswari U."/>
            <person name="Martens C."/>
            <person name="Maumus F."/>
            <person name="Otillar R.P."/>
            <person name="Rayko E."/>
            <person name="Salamov A."/>
            <person name="Vandepoele K."/>
            <person name="Beszteri B."/>
            <person name="Gruber A."/>
            <person name="Heijde M."/>
            <person name="Katinka M."/>
            <person name="Mock T."/>
            <person name="Valentin K."/>
            <person name="Verret F."/>
            <person name="Berges J.A."/>
            <person name="Brownlee C."/>
            <person name="Cadoret J.P."/>
            <person name="Chiovitti A."/>
            <person name="Choi C.J."/>
            <person name="Coesel S."/>
            <person name="De Martino A."/>
            <person name="Detter J.C."/>
            <person name="Durkin C."/>
            <person name="Falciatore A."/>
            <person name="Fournet J."/>
            <person name="Haruta M."/>
            <person name="Huysman M.J."/>
            <person name="Jenkins B.D."/>
            <person name="Jiroutova K."/>
            <person name="Jorgensen R.E."/>
            <person name="Joubert Y."/>
            <person name="Kaplan A."/>
            <person name="Kroger N."/>
            <person name="Kroth P.G."/>
            <person name="La Roche J."/>
            <person name="Lindquist E."/>
            <person name="Lommer M."/>
            <person name="Martin-Jezequel V."/>
            <person name="Lopez P.J."/>
            <person name="Lucas S."/>
            <person name="Mangogna M."/>
            <person name="McGinnis K."/>
            <person name="Medlin L.K."/>
            <person name="Montsant A."/>
            <person name="Oudot-Le Secq M.P."/>
            <person name="Napoli C."/>
            <person name="Obornik M."/>
            <person name="Parker M.S."/>
            <person name="Petit J.L."/>
            <person name="Porcel B.M."/>
            <person name="Poulsen N."/>
            <person name="Robison M."/>
            <person name="Rychlewski L."/>
            <person name="Rynearson T.A."/>
            <person name="Schmutz J."/>
            <person name="Shapiro H."/>
            <person name="Siaut M."/>
            <person name="Stanley M."/>
            <person name="Sussman M.R."/>
            <person name="Taylor A.R."/>
            <person name="Vardi A."/>
            <person name="von Dassow P."/>
            <person name="Vyverman W."/>
            <person name="Willis A."/>
            <person name="Wyrwicz L.S."/>
            <person name="Rokhsar D.S."/>
            <person name="Weissenbach J."/>
            <person name="Armbrust E.V."/>
            <person name="Green B.R."/>
            <person name="Van de Peer Y."/>
            <person name="Grigoriev I.V."/>
        </authorList>
    </citation>
    <scope>NUCLEOTIDE SEQUENCE [LARGE SCALE GENOMIC DNA]</scope>
    <source>
        <strain evidence="2 3">CCMP1335</strain>
    </source>
</reference>
<evidence type="ECO:0000313" key="3">
    <source>
        <dbReference type="Proteomes" id="UP000001449"/>
    </source>
</evidence>
<dbReference type="AlphaFoldDB" id="B8BQV1"/>
<dbReference type="eggNOG" id="ENOG502SQCV">
    <property type="taxonomic scope" value="Eukaryota"/>
</dbReference>
<dbReference type="Proteomes" id="UP000001449">
    <property type="component" value="Chromosome 1"/>
</dbReference>
<proteinExistence type="predicted"/>
<evidence type="ECO:0000313" key="2">
    <source>
        <dbReference type="EMBL" id="EED95850.1"/>
    </source>
</evidence>
<dbReference type="PaxDb" id="35128-Thaps1408"/>
<organism evidence="2 3">
    <name type="scientific">Thalassiosira pseudonana</name>
    <name type="common">Marine diatom</name>
    <name type="synonym">Cyclotella nana</name>
    <dbReference type="NCBI Taxonomy" id="35128"/>
    <lineage>
        <taxon>Eukaryota</taxon>
        <taxon>Sar</taxon>
        <taxon>Stramenopiles</taxon>
        <taxon>Ochrophyta</taxon>
        <taxon>Bacillariophyta</taxon>
        <taxon>Coscinodiscophyceae</taxon>
        <taxon>Thalassiosirophycidae</taxon>
        <taxon>Thalassiosirales</taxon>
        <taxon>Thalassiosiraceae</taxon>
        <taxon>Thalassiosira</taxon>
    </lineage>
</organism>
<protein>
    <recommendedName>
        <fullName evidence="4">Pentacotripeptide-repeat region of PRORP domain-containing protein</fullName>
    </recommendedName>
</protein>
<gene>
    <name evidence="2" type="ORF">THAPSDRAFT_1408</name>
</gene>
<dbReference type="EMBL" id="CM000638">
    <property type="protein sequence ID" value="EED95850.1"/>
    <property type="molecule type" value="Genomic_DNA"/>
</dbReference>
<feature type="region of interest" description="Disordered" evidence="1">
    <location>
        <begin position="1"/>
        <end position="21"/>
    </location>
</feature>
<keyword evidence="3" id="KW-1185">Reference proteome</keyword>
<reference evidence="2 3" key="1">
    <citation type="journal article" date="2004" name="Science">
        <title>The genome of the diatom Thalassiosira pseudonana: ecology, evolution, and metabolism.</title>
        <authorList>
            <person name="Armbrust E.V."/>
            <person name="Berges J.A."/>
            <person name="Bowler C."/>
            <person name="Green B.R."/>
            <person name="Martinez D."/>
            <person name="Putnam N.H."/>
            <person name="Zhou S."/>
            <person name="Allen A.E."/>
            <person name="Apt K.E."/>
            <person name="Bechner M."/>
            <person name="Brzezinski M.A."/>
            <person name="Chaal B.K."/>
            <person name="Chiovitti A."/>
            <person name="Davis A.K."/>
            <person name="Demarest M.S."/>
            <person name="Detter J.C."/>
            <person name="Glavina T."/>
            <person name="Goodstein D."/>
            <person name="Hadi M.Z."/>
            <person name="Hellsten U."/>
            <person name="Hildebrand M."/>
            <person name="Jenkins B.D."/>
            <person name="Jurka J."/>
            <person name="Kapitonov V.V."/>
            <person name="Kroger N."/>
            <person name="Lau W.W."/>
            <person name="Lane T.W."/>
            <person name="Larimer F.W."/>
            <person name="Lippmeier J.C."/>
            <person name="Lucas S."/>
            <person name="Medina M."/>
            <person name="Montsant A."/>
            <person name="Obornik M."/>
            <person name="Parker M.S."/>
            <person name="Palenik B."/>
            <person name="Pazour G.J."/>
            <person name="Richardson P.M."/>
            <person name="Rynearson T.A."/>
            <person name="Saito M.A."/>
            <person name="Schwartz D.C."/>
            <person name="Thamatrakoln K."/>
            <person name="Valentin K."/>
            <person name="Vardi A."/>
            <person name="Wilkerson F.P."/>
            <person name="Rokhsar D.S."/>
        </authorList>
    </citation>
    <scope>NUCLEOTIDE SEQUENCE [LARGE SCALE GENOMIC DNA]</scope>
    <source>
        <strain evidence="2 3">CCMP1335</strain>
    </source>
</reference>
<sequence length="654" mass="72067">MTNEMTSSPWNSSRRRGSTQQQQQHVHLAVVATFLLVCSSVSSFAPSPFLAFTSTQQLTPSSTYCETHANSQRRVHSIVLMAKKRRKKSSSDDADEIKLQITTTKESATENKQTDNGDIATDSKSSISKSNGDTTTTQPPKQTLSGGPSLIFEMARRMLVWDDDLYQGLNDRSDGGESTPTTLSPSELALPSTTIPASLASTMPTALPRWRPSAILQQSISNVNPSFRTASPIMTNAGYAGILRRNSRKKRKPSMWRHCLRVYNKMAELENGEDEVISDNVGAGSRDGNATRSKKKPRIKRSTAHHEAALVATSKLAMWEEAVKIYRKVEESSATKNALASNARNDGMGSYPRNSPSAGVNTTQNAKDKSKNGVTDNMVLSVINACVKGSRVKQTTSQITVGAIVNSNVTSSSANVTSKPPVSPPPSRSTLRWLAVDERRRPLDAARNIVLTMEDKHDIPLVSHHVNPLAAAYLRIGLRAEAAELINHLNDRNPPPPPTPTYKRSSWKEKRELTLTSDNPGFEGVQLVNWSDEDADSDDELDDVDDFAGYEEAQLNIHEVQSKDRGSYSLLVQGAVMDEDWAGAVRELQRMTEVGLHPNSRNLNSWSEVMERGSRPGGKGNNDELSSSGGYYNGRRRRRGLKKKRDGIWLRNLR</sequence>
<feature type="region of interest" description="Disordered" evidence="1">
    <location>
        <begin position="170"/>
        <end position="189"/>
    </location>
</feature>
<name>B8BQV1_THAPS</name>
<evidence type="ECO:0008006" key="4">
    <source>
        <dbReference type="Google" id="ProtNLM"/>
    </source>
</evidence>
<feature type="compositionally biased region" description="Basic residues" evidence="1">
    <location>
        <begin position="292"/>
        <end position="303"/>
    </location>
</feature>
<dbReference type="GeneID" id="7451471"/>
<dbReference type="InParanoid" id="B8BQV1"/>
<dbReference type="RefSeq" id="XP_002286209.1">
    <property type="nucleotide sequence ID" value="XM_002286173.1"/>
</dbReference>
<dbReference type="HOGENOM" id="CLU_419520_0_0_1"/>
<feature type="region of interest" description="Disordered" evidence="1">
    <location>
        <begin position="488"/>
        <end position="509"/>
    </location>
</feature>
<accession>B8BQV1</accession>
<feature type="region of interest" description="Disordered" evidence="1">
    <location>
        <begin position="280"/>
        <end position="305"/>
    </location>
</feature>
<feature type="compositionally biased region" description="Polar residues" evidence="1">
    <location>
        <begin position="176"/>
        <end position="189"/>
    </location>
</feature>
<dbReference type="KEGG" id="tps:THAPSDRAFT_1408"/>
<feature type="region of interest" description="Disordered" evidence="1">
    <location>
        <begin position="596"/>
        <end position="637"/>
    </location>
</feature>
<feature type="region of interest" description="Disordered" evidence="1">
    <location>
        <begin position="341"/>
        <end position="372"/>
    </location>
</feature>